<comment type="function">
    <text evidence="12 15">Catalyzes the conversion of uracil and 5-phospho-alpha-D-ribose 1-diphosphate (PRPP) to UMP and diphosphate.</text>
</comment>
<dbReference type="HAMAP" id="MF_01218_B">
    <property type="entry name" value="Upp_B"/>
    <property type="match status" value="1"/>
</dbReference>
<dbReference type="InterPro" id="IPR050054">
    <property type="entry name" value="UPRTase/APRTase"/>
</dbReference>
<evidence type="ECO:0000256" key="1">
    <source>
        <dbReference type="ARBA" id="ARBA00005180"/>
    </source>
</evidence>
<dbReference type="EC" id="2.4.2.9" evidence="3 15"/>
<accession>A0A2U1B7V0</accession>
<sequence length="206" mass="22232">MFHVVDHPCVKAKLTILRDRATGSKQFRECVEEITAFIAYEALKNLEVETVPVETPIASATGYRIRNDVVIVPILRAGMGMLDGLLRLVPDAKVGFVGLERDHETKLPHEYYCKLPAAGPDSVAVVVDPMLATGGSLAAAIDLLKREGFRQILVLAIVSSPEGRDAIEATSPEVKVYTGCLDAGLNENKYIVPGLGDAGDRIYGTL</sequence>
<keyword evidence="7 15" id="KW-0547">Nucleotide-binding</keyword>
<evidence type="ECO:0000313" key="17">
    <source>
        <dbReference type="EMBL" id="PVY44691.1"/>
    </source>
</evidence>
<comment type="similarity">
    <text evidence="2 15">Belongs to the UPRTase family.</text>
</comment>
<comment type="catalytic activity">
    <reaction evidence="11 15">
        <text>UMP + diphosphate = 5-phospho-alpha-D-ribose 1-diphosphate + uracil</text>
        <dbReference type="Rhea" id="RHEA:13017"/>
        <dbReference type="ChEBI" id="CHEBI:17568"/>
        <dbReference type="ChEBI" id="CHEBI:33019"/>
        <dbReference type="ChEBI" id="CHEBI:57865"/>
        <dbReference type="ChEBI" id="CHEBI:58017"/>
        <dbReference type="EC" id="2.4.2.9"/>
    </reaction>
</comment>
<dbReference type="InterPro" id="IPR029057">
    <property type="entry name" value="PRTase-like"/>
</dbReference>
<evidence type="ECO:0000259" key="16">
    <source>
        <dbReference type="Pfam" id="PF14681"/>
    </source>
</evidence>
<dbReference type="GeneID" id="78294341"/>
<dbReference type="UniPathway" id="UPA00574">
    <property type="reaction ID" value="UER00636"/>
</dbReference>
<dbReference type="SUPFAM" id="SSF53271">
    <property type="entry name" value="PRTase-like"/>
    <property type="match status" value="1"/>
</dbReference>
<name>A0A2U1B7V0_9BACT</name>
<feature type="binding site" evidence="15">
    <location>
        <begin position="196"/>
        <end position="198"/>
    </location>
    <ligand>
        <name>uracil</name>
        <dbReference type="ChEBI" id="CHEBI:17568"/>
    </ligand>
</feature>
<dbReference type="NCBIfam" id="NF001097">
    <property type="entry name" value="PRK00129.1"/>
    <property type="match status" value="1"/>
</dbReference>
<evidence type="ECO:0000256" key="3">
    <source>
        <dbReference type="ARBA" id="ARBA00011894"/>
    </source>
</evidence>
<keyword evidence="4 15" id="KW-0021">Allosteric enzyme</keyword>
<evidence type="ECO:0000256" key="6">
    <source>
        <dbReference type="ARBA" id="ARBA00022679"/>
    </source>
</evidence>
<dbReference type="AlphaFoldDB" id="A0A2U1B7V0"/>
<feature type="binding site" evidence="15">
    <location>
        <begin position="128"/>
        <end position="136"/>
    </location>
    <ligand>
        <name>5-phospho-alpha-D-ribose 1-diphosphate</name>
        <dbReference type="ChEBI" id="CHEBI:58017"/>
    </ligand>
</feature>
<protein>
    <recommendedName>
        <fullName evidence="13 15">Uracil phosphoribosyltransferase</fullName>
        <ecNumber evidence="3 15">2.4.2.9</ecNumber>
    </recommendedName>
    <alternativeName>
        <fullName evidence="10 15">UMP pyrophosphorylase</fullName>
    </alternativeName>
    <alternativeName>
        <fullName evidence="14 15">UPRTase</fullName>
    </alternativeName>
</protein>
<comment type="caution">
    <text evidence="17">The sequence shown here is derived from an EMBL/GenBank/DDBJ whole genome shotgun (WGS) entry which is preliminary data.</text>
</comment>
<dbReference type="InterPro" id="IPR005765">
    <property type="entry name" value="UPRT"/>
</dbReference>
<keyword evidence="6 15" id="KW-0808">Transferase</keyword>
<evidence type="ECO:0000256" key="11">
    <source>
        <dbReference type="ARBA" id="ARBA00052919"/>
    </source>
</evidence>
<evidence type="ECO:0000256" key="8">
    <source>
        <dbReference type="ARBA" id="ARBA00022842"/>
    </source>
</evidence>
<evidence type="ECO:0000256" key="13">
    <source>
        <dbReference type="ARBA" id="ARBA00072146"/>
    </source>
</evidence>
<gene>
    <name evidence="15" type="primary">upp</name>
    <name evidence="17" type="ORF">C8D82_10520</name>
</gene>
<evidence type="ECO:0000256" key="15">
    <source>
        <dbReference type="HAMAP-Rule" id="MF_01218"/>
    </source>
</evidence>
<evidence type="ECO:0000256" key="12">
    <source>
        <dbReference type="ARBA" id="ARBA00056901"/>
    </source>
</evidence>
<keyword evidence="8 15" id="KW-0460">Magnesium</keyword>
<comment type="pathway">
    <text evidence="1 15">Pyrimidine metabolism; UMP biosynthesis via salvage pathway; UMP from uracil: step 1/1.</text>
</comment>
<dbReference type="GO" id="GO:0005737">
    <property type="term" value="C:cytoplasm"/>
    <property type="evidence" value="ECO:0007669"/>
    <property type="project" value="UniProtKB-ARBA"/>
</dbReference>
<dbReference type="Proteomes" id="UP000245959">
    <property type="component" value="Unassembled WGS sequence"/>
</dbReference>
<comment type="activity regulation">
    <text evidence="15">Allosterically activated by GTP.</text>
</comment>
<dbReference type="GO" id="GO:0000287">
    <property type="term" value="F:magnesium ion binding"/>
    <property type="evidence" value="ECO:0007669"/>
    <property type="project" value="UniProtKB-UniRule"/>
</dbReference>
<dbReference type="PANTHER" id="PTHR32315:SF4">
    <property type="entry name" value="URACIL PHOSPHORIBOSYLTRANSFERASE, CHLOROPLASTIC"/>
    <property type="match status" value="1"/>
</dbReference>
<feature type="binding site" evidence="15">
    <location>
        <position position="101"/>
    </location>
    <ligand>
        <name>5-phospho-alpha-D-ribose 1-diphosphate</name>
        <dbReference type="ChEBI" id="CHEBI:58017"/>
    </ligand>
</feature>
<dbReference type="InterPro" id="IPR000836">
    <property type="entry name" value="PRTase_dom"/>
</dbReference>
<dbReference type="CDD" id="cd06223">
    <property type="entry name" value="PRTases_typeI"/>
    <property type="match status" value="1"/>
</dbReference>
<feature type="binding site" evidence="15">
    <location>
        <position position="197"/>
    </location>
    <ligand>
        <name>5-phospho-alpha-D-ribose 1-diphosphate</name>
        <dbReference type="ChEBI" id="CHEBI:58017"/>
    </ligand>
</feature>
<proteinExistence type="inferred from homology"/>
<feature type="binding site" evidence="15">
    <location>
        <position position="76"/>
    </location>
    <ligand>
        <name>5-phospho-alpha-D-ribose 1-diphosphate</name>
        <dbReference type="ChEBI" id="CHEBI:58017"/>
    </ligand>
</feature>
<dbReference type="GO" id="GO:0006223">
    <property type="term" value="P:uracil salvage"/>
    <property type="evidence" value="ECO:0007669"/>
    <property type="project" value="InterPro"/>
</dbReference>
<evidence type="ECO:0000256" key="7">
    <source>
        <dbReference type="ARBA" id="ARBA00022741"/>
    </source>
</evidence>
<dbReference type="InterPro" id="IPR034332">
    <property type="entry name" value="Upp_B"/>
</dbReference>
<reference evidence="17 18" key="1">
    <citation type="submission" date="2018-04" db="EMBL/GenBank/DDBJ databases">
        <title>Genomic Encyclopedia of Type Strains, Phase IV (KMG-IV): sequencing the most valuable type-strain genomes for metagenomic binning, comparative biology and taxonomic classification.</title>
        <authorList>
            <person name="Goeker M."/>
        </authorList>
    </citation>
    <scope>NUCLEOTIDE SEQUENCE [LARGE SCALE GENOMIC DNA]</scope>
    <source>
        <strain evidence="17 18">DSM 14823</strain>
    </source>
</reference>
<dbReference type="EMBL" id="QEKH01000005">
    <property type="protein sequence ID" value="PVY44691.1"/>
    <property type="molecule type" value="Genomic_DNA"/>
</dbReference>
<dbReference type="FunFam" id="3.40.50.2020:FF:000003">
    <property type="entry name" value="Uracil phosphoribosyltransferase"/>
    <property type="match status" value="1"/>
</dbReference>
<dbReference type="OrthoDB" id="9781675at2"/>
<dbReference type="Pfam" id="PF14681">
    <property type="entry name" value="UPRTase"/>
    <property type="match status" value="1"/>
</dbReference>
<evidence type="ECO:0000256" key="9">
    <source>
        <dbReference type="ARBA" id="ARBA00023134"/>
    </source>
</evidence>
<dbReference type="GO" id="GO:0044206">
    <property type="term" value="P:UMP salvage"/>
    <property type="evidence" value="ECO:0007669"/>
    <property type="project" value="UniProtKB-UniRule"/>
</dbReference>
<comment type="cofactor">
    <cofactor evidence="15">
        <name>Mg(2+)</name>
        <dbReference type="ChEBI" id="CHEBI:18420"/>
    </cofactor>
    <text evidence="15">Binds 1 Mg(2+) ion per subunit. The magnesium is bound as Mg-PRPP.</text>
</comment>
<evidence type="ECO:0000256" key="5">
    <source>
        <dbReference type="ARBA" id="ARBA00022676"/>
    </source>
</evidence>
<keyword evidence="5 15" id="KW-0328">Glycosyltransferase</keyword>
<dbReference type="Gene3D" id="3.40.50.2020">
    <property type="match status" value="1"/>
</dbReference>
<dbReference type="GO" id="GO:0005525">
    <property type="term" value="F:GTP binding"/>
    <property type="evidence" value="ECO:0007669"/>
    <property type="project" value="UniProtKB-KW"/>
</dbReference>
<evidence type="ECO:0000256" key="4">
    <source>
        <dbReference type="ARBA" id="ARBA00022533"/>
    </source>
</evidence>
<keyword evidence="9 15" id="KW-0342">GTP-binding</keyword>
<evidence type="ECO:0000313" key="18">
    <source>
        <dbReference type="Proteomes" id="UP000245959"/>
    </source>
</evidence>
<evidence type="ECO:0000256" key="10">
    <source>
        <dbReference type="ARBA" id="ARBA00031082"/>
    </source>
</evidence>
<dbReference type="GO" id="GO:0004845">
    <property type="term" value="F:uracil phosphoribosyltransferase activity"/>
    <property type="evidence" value="ECO:0007669"/>
    <property type="project" value="UniProtKB-UniRule"/>
</dbReference>
<feature type="domain" description="Phosphoribosyltransferase" evidence="16">
    <location>
        <begin position="4"/>
        <end position="205"/>
    </location>
</feature>
<organism evidence="17 18">
    <name type="scientific">Victivallis vadensis</name>
    <dbReference type="NCBI Taxonomy" id="172901"/>
    <lineage>
        <taxon>Bacteria</taxon>
        <taxon>Pseudomonadati</taxon>
        <taxon>Lentisphaerota</taxon>
        <taxon>Lentisphaeria</taxon>
        <taxon>Victivallales</taxon>
        <taxon>Victivallaceae</taxon>
        <taxon>Victivallis</taxon>
    </lineage>
</organism>
<evidence type="ECO:0000256" key="2">
    <source>
        <dbReference type="ARBA" id="ARBA00009516"/>
    </source>
</evidence>
<dbReference type="PANTHER" id="PTHR32315">
    <property type="entry name" value="ADENINE PHOSPHORIBOSYLTRANSFERASE"/>
    <property type="match status" value="1"/>
</dbReference>
<keyword evidence="18" id="KW-1185">Reference proteome</keyword>
<dbReference type="RefSeq" id="WP_116883115.1">
    <property type="nucleotide sequence ID" value="NZ_CABMMC010000003.1"/>
</dbReference>
<feature type="binding site" evidence="15">
    <location>
        <position position="191"/>
    </location>
    <ligand>
        <name>uracil</name>
        <dbReference type="ChEBI" id="CHEBI:17568"/>
    </ligand>
</feature>
<evidence type="ECO:0000256" key="14">
    <source>
        <dbReference type="ARBA" id="ARBA00079807"/>
    </source>
</evidence>
<dbReference type="NCBIfam" id="TIGR01091">
    <property type="entry name" value="upp"/>
    <property type="match status" value="1"/>
</dbReference>